<dbReference type="Proteomes" id="UP000663829">
    <property type="component" value="Unassembled WGS sequence"/>
</dbReference>
<evidence type="ECO:0000313" key="4">
    <source>
        <dbReference type="EMBL" id="CAF3705319.1"/>
    </source>
</evidence>
<dbReference type="EMBL" id="CAJNOK010010405">
    <property type="protein sequence ID" value="CAF1114928.1"/>
    <property type="molecule type" value="Genomic_DNA"/>
</dbReference>
<dbReference type="InterPro" id="IPR016181">
    <property type="entry name" value="Acyl_CoA_acyltransferase"/>
</dbReference>
<organism evidence="2 6">
    <name type="scientific">Didymodactylos carnosus</name>
    <dbReference type="NCBI Taxonomy" id="1234261"/>
    <lineage>
        <taxon>Eukaryota</taxon>
        <taxon>Metazoa</taxon>
        <taxon>Spiralia</taxon>
        <taxon>Gnathifera</taxon>
        <taxon>Rotifera</taxon>
        <taxon>Eurotatoria</taxon>
        <taxon>Bdelloidea</taxon>
        <taxon>Philodinida</taxon>
        <taxon>Philodinidae</taxon>
        <taxon>Didymodactylos</taxon>
    </lineage>
</organism>
<evidence type="ECO:0000313" key="3">
    <source>
        <dbReference type="EMBL" id="CAF1114928.1"/>
    </source>
</evidence>
<dbReference type="Gene3D" id="3.40.630.30">
    <property type="match status" value="1"/>
</dbReference>
<proteinExistence type="predicted"/>
<feature type="domain" description="N-acetyltransferase" evidence="1">
    <location>
        <begin position="141"/>
        <end position="179"/>
    </location>
</feature>
<dbReference type="OrthoDB" id="5689at2759"/>
<dbReference type="GO" id="GO:0016747">
    <property type="term" value="F:acyltransferase activity, transferring groups other than amino-acyl groups"/>
    <property type="evidence" value="ECO:0007669"/>
    <property type="project" value="InterPro"/>
</dbReference>
<gene>
    <name evidence="2" type="ORF">GPM918_LOCUS9964</name>
    <name evidence="3" type="ORF">OVA965_LOCUS19914</name>
    <name evidence="4" type="ORF">SRO942_LOCUS9965</name>
    <name evidence="5" type="ORF">TMI583_LOCUS20130</name>
</gene>
<dbReference type="EMBL" id="CAJOBC010001908">
    <property type="protein sequence ID" value="CAF3705319.1"/>
    <property type="molecule type" value="Genomic_DNA"/>
</dbReference>
<dbReference type="Proteomes" id="UP000681722">
    <property type="component" value="Unassembled WGS sequence"/>
</dbReference>
<name>A0A814BAV1_9BILA</name>
<dbReference type="InterPro" id="IPR000182">
    <property type="entry name" value="GNAT_dom"/>
</dbReference>
<dbReference type="CDD" id="cd04301">
    <property type="entry name" value="NAT_SF"/>
    <property type="match status" value="1"/>
</dbReference>
<dbReference type="SUPFAM" id="SSF55729">
    <property type="entry name" value="Acyl-CoA N-acyltransferases (Nat)"/>
    <property type="match status" value="1"/>
</dbReference>
<sequence>MERNADATLEHPKVELGRVLYKDERIEISFATYDDIDDLYKVINWAYRGKPNSASELYSGWVAEQHLLSGTRIRSCELKDYIDKMKEENPPKIVILVAKHVSNSQEQKIVVGSFKVELYDRNLQTEEEKQDGIAVEFGLNSVDPDYQGQRIGTLMWETAVRVAKEYFNAKRIYGHIFHSKTNLIDWKIKQGYQNTGRLIPFVIDEQHKSFYIPKVDIEQLKFAVLTKRLE</sequence>
<protein>
    <recommendedName>
        <fullName evidence="1">N-acetyltransferase domain-containing protein</fullName>
    </recommendedName>
</protein>
<dbReference type="Proteomes" id="UP000682733">
    <property type="component" value="Unassembled WGS sequence"/>
</dbReference>
<accession>A0A814BAV1</accession>
<dbReference type="Proteomes" id="UP000677228">
    <property type="component" value="Unassembled WGS sequence"/>
</dbReference>
<dbReference type="Pfam" id="PF00583">
    <property type="entry name" value="Acetyltransf_1"/>
    <property type="match status" value="1"/>
</dbReference>
<evidence type="ECO:0000259" key="1">
    <source>
        <dbReference type="Pfam" id="PF00583"/>
    </source>
</evidence>
<evidence type="ECO:0000313" key="2">
    <source>
        <dbReference type="EMBL" id="CAF0926838.1"/>
    </source>
</evidence>
<dbReference type="EMBL" id="CAJOBA010014686">
    <property type="protein sequence ID" value="CAF3884886.1"/>
    <property type="molecule type" value="Genomic_DNA"/>
</dbReference>
<dbReference type="EMBL" id="CAJNOQ010001908">
    <property type="protein sequence ID" value="CAF0926838.1"/>
    <property type="molecule type" value="Genomic_DNA"/>
</dbReference>
<evidence type="ECO:0000313" key="6">
    <source>
        <dbReference type="Proteomes" id="UP000663829"/>
    </source>
</evidence>
<comment type="caution">
    <text evidence="2">The sequence shown here is derived from an EMBL/GenBank/DDBJ whole genome shotgun (WGS) entry which is preliminary data.</text>
</comment>
<keyword evidence="6" id="KW-1185">Reference proteome</keyword>
<reference evidence="2" key="1">
    <citation type="submission" date="2021-02" db="EMBL/GenBank/DDBJ databases">
        <authorList>
            <person name="Nowell W R."/>
        </authorList>
    </citation>
    <scope>NUCLEOTIDE SEQUENCE</scope>
</reference>
<dbReference type="AlphaFoldDB" id="A0A814BAV1"/>
<evidence type="ECO:0000313" key="5">
    <source>
        <dbReference type="EMBL" id="CAF3884886.1"/>
    </source>
</evidence>